<dbReference type="Pfam" id="PF00595">
    <property type="entry name" value="PDZ"/>
    <property type="match status" value="2"/>
</dbReference>
<evidence type="ECO:0000256" key="3">
    <source>
        <dbReference type="ARBA" id="ARBA00022729"/>
    </source>
</evidence>
<evidence type="ECO:0000256" key="6">
    <source>
        <dbReference type="ARBA" id="ARBA00022825"/>
    </source>
</evidence>
<proteinExistence type="inferred from homology"/>
<keyword evidence="2 11" id="KW-0645">Protease</keyword>
<evidence type="ECO:0000256" key="1">
    <source>
        <dbReference type="ARBA" id="ARBA00010541"/>
    </source>
</evidence>
<dbReference type="InterPro" id="IPR001940">
    <property type="entry name" value="Peptidase_S1C"/>
</dbReference>
<reference evidence="11 12" key="1">
    <citation type="submission" date="2018-01" db="EMBL/GenBank/DDBJ databases">
        <title>Genome sequence of a Cantenovulum-like bacteria.</title>
        <authorList>
            <person name="Tan W.R."/>
            <person name="Lau N.-S."/>
            <person name="Go F."/>
            <person name="Amirul A.-A.A."/>
        </authorList>
    </citation>
    <scope>NUCLEOTIDE SEQUENCE [LARGE SCALE GENOMIC DNA]</scope>
    <source>
        <strain evidence="11 12">CCB-QB4</strain>
    </source>
</reference>
<name>A0A2S0VWP1_9ALTE</name>
<comment type="similarity">
    <text evidence="1">Belongs to the peptidase S1C family.</text>
</comment>
<dbReference type="PRINTS" id="PR00834">
    <property type="entry name" value="PROTEASES2C"/>
</dbReference>
<dbReference type="Gene3D" id="2.40.10.120">
    <property type="match status" value="1"/>
</dbReference>
<organism evidence="11 12">
    <name type="scientific">Saccharobesus litoralis</name>
    <dbReference type="NCBI Taxonomy" id="2172099"/>
    <lineage>
        <taxon>Bacteria</taxon>
        <taxon>Pseudomonadati</taxon>
        <taxon>Pseudomonadota</taxon>
        <taxon>Gammaproteobacteria</taxon>
        <taxon>Alteromonadales</taxon>
        <taxon>Alteromonadaceae</taxon>
        <taxon>Saccharobesus</taxon>
    </lineage>
</organism>
<evidence type="ECO:0000313" key="11">
    <source>
        <dbReference type="EMBL" id="AWB68637.1"/>
    </source>
</evidence>
<keyword evidence="5" id="KW-0378">Hydrolase</keyword>
<feature type="domain" description="PDZ" evidence="10">
    <location>
        <begin position="349"/>
        <end position="437"/>
    </location>
</feature>
<dbReference type="InterPro" id="IPR011782">
    <property type="entry name" value="Pept_S1C_Do"/>
</dbReference>
<dbReference type="EMBL" id="CP026604">
    <property type="protein sequence ID" value="AWB68637.1"/>
    <property type="molecule type" value="Genomic_DNA"/>
</dbReference>
<gene>
    <name evidence="11" type="ORF">C2869_20550</name>
</gene>
<dbReference type="GO" id="GO:0004252">
    <property type="term" value="F:serine-type endopeptidase activity"/>
    <property type="evidence" value="ECO:0007669"/>
    <property type="project" value="InterPro"/>
</dbReference>
<feature type="binding site" evidence="8">
    <location>
        <position position="134"/>
    </location>
    <ligand>
        <name>substrate</name>
    </ligand>
</feature>
<feature type="binding site" evidence="8">
    <location>
        <begin position="263"/>
        <end position="267"/>
    </location>
    <ligand>
        <name>substrate</name>
    </ligand>
</feature>
<feature type="chain" id="PRO_5039134219" evidence="9">
    <location>
        <begin position="25"/>
        <end position="445"/>
    </location>
</feature>
<dbReference type="SMART" id="SM00228">
    <property type="entry name" value="PDZ"/>
    <property type="match status" value="2"/>
</dbReference>
<evidence type="ECO:0000259" key="10">
    <source>
        <dbReference type="PROSITE" id="PS50106"/>
    </source>
</evidence>
<dbReference type="GO" id="GO:0042597">
    <property type="term" value="C:periplasmic space"/>
    <property type="evidence" value="ECO:0007669"/>
    <property type="project" value="TreeGrafter"/>
</dbReference>
<dbReference type="AlphaFoldDB" id="A0A2S0VWP1"/>
<feature type="binding site" evidence="8">
    <location>
        <begin position="206"/>
        <end position="208"/>
    </location>
    <ligand>
        <name>substrate</name>
    </ligand>
</feature>
<dbReference type="NCBIfam" id="TIGR02037">
    <property type="entry name" value="degP_htrA_DO"/>
    <property type="match status" value="1"/>
</dbReference>
<feature type="domain" description="PDZ" evidence="10">
    <location>
        <begin position="252"/>
        <end position="343"/>
    </location>
</feature>
<dbReference type="InterPro" id="IPR009003">
    <property type="entry name" value="Peptidase_S1_PA"/>
</dbReference>
<feature type="signal peptide" evidence="9">
    <location>
        <begin position="1"/>
        <end position="24"/>
    </location>
</feature>
<dbReference type="Proteomes" id="UP000244441">
    <property type="component" value="Chromosome"/>
</dbReference>
<feature type="active site" description="Charge relay system" evidence="7">
    <location>
        <position position="134"/>
    </location>
</feature>
<evidence type="ECO:0000256" key="4">
    <source>
        <dbReference type="ARBA" id="ARBA00022737"/>
    </source>
</evidence>
<dbReference type="Gene3D" id="2.30.42.10">
    <property type="match status" value="2"/>
</dbReference>
<dbReference type="OrthoDB" id="9758917at2"/>
<dbReference type="SUPFAM" id="SSF50494">
    <property type="entry name" value="Trypsin-like serine proteases"/>
    <property type="match status" value="1"/>
</dbReference>
<evidence type="ECO:0000256" key="8">
    <source>
        <dbReference type="PIRSR" id="PIRSR611782-2"/>
    </source>
</evidence>
<keyword evidence="12" id="KW-1185">Reference proteome</keyword>
<dbReference type="FunFam" id="2.40.10.10:FF:000001">
    <property type="entry name" value="Periplasmic serine protease DegS"/>
    <property type="match status" value="1"/>
</dbReference>
<evidence type="ECO:0000256" key="7">
    <source>
        <dbReference type="PIRSR" id="PIRSR611782-1"/>
    </source>
</evidence>
<keyword evidence="3 9" id="KW-0732">Signal</keyword>
<sequence length="445" mass="47451">MSIFKFSKILVISACLAVAPMSNAAIPWFGQDEKQPSLAPMLEKTTPAVVDIMVQGTKAEKQQLPEPLRRFFGNQAPQRERPFRSVGSGVIIDADKGYVVTNHHVIDDADEIIVTLKDGREFEAKKLGSDPESDVALLKIEADDLTAVKIANSDKLRVGDFAIAIGNPFGIGQTVTSGIVSALGRSVFGMEKLENFIQTDAPINSGNSGGALVNFKGELIGINTAIIGPNGGSVGIGFAIPSNMMKNLVEQIIQFGEVKRGVLGISGRTIDAESAKEWGLDTPQGAFVEQVFPDTAAAEAGLKPGDVIVSINGKRNSTFNELRAKIATFGAGKSVTLGIVRDGKNIEVEVVLKESSATKVEAAAIHPQLEGAKLSNHEDGGITIDSIADGAPAQMIGLEQGDKIIGINRMRIDNIAELREMLDGKRGSFYLNIVRGDTPLYIFIR</sequence>
<dbReference type="InterPro" id="IPR036034">
    <property type="entry name" value="PDZ_sf"/>
</dbReference>
<evidence type="ECO:0000256" key="2">
    <source>
        <dbReference type="ARBA" id="ARBA00022670"/>
    </source>
</evidence>
<accession>A0A2S0VWP1</accession>
<protein>
    <submittedName>
        <fullName evidence="11">Serine endoprotease DegQ</fullName>
    </submittedName>
</protein>
<keyword evidence="4" id="KW-0677">Repeat</keyword>
<dbReference type="SUPFAM" id="SSF50156">
    <property type="entry name" value="PDZ domain-like"/>
    <property type="match status" value="2"/>
</dbReference>
<dbReference type="InterPro" id="IPR001478">
    <property type="entry name" value="PDZ"/>
</dbReference>
<feature type="active site" description="Charge relay system" evidence="7">
    <location>
        <position position="208"/>
    </location>
</feature>
<dbReference type="KEGG" id="cate:C2869_20550"/>
<dbReference type="Pfam" id="PF13365">
    <property type="entry name" value="Trypsin_2"/>
    <property type="match status" value="1"/>
</dbReference>
<evidence type="ECO:0000256" key="5">
    <source>
        <dbReference type="ARBA" id="ARBA00022801"/>
    </source>
</evidence>
<dbReference type="RefSeq" id="WP_108604689.1">
    <property type="nucleotide sequence ID" value="NZ_CP026604.1"/>
</dbReference>
<dbReference type="PANTHER" id="PTHR22939">
    <property type="entry name" value="SERINE PROTEASE FAMILY S1C HTRA-RELATED"/>
    <property type="match status" value="1"/>
</dbReference>
<dbReference type="PROSITE" id="PS50106">
    <property type="entry name" value="PDZ"/>
    <property type="match status" value="2"/>
</dbReference>
<dbReference type="FunFam" id="2.40.10.120:FF:000001">
    <property type="entry name" value="Periplasmic serine endoprotease DegP-like"/>
    <property type="match status" value="1"/>
</dbReference>
<dbReference type="PANTHER" id="PTHR22939:SF129">
    <property type="entry name" value="SERINE PROTEASE HTRA2, MITOCHONDRIAL"/>
    <property type="match status" value="1"/>
</dbReference>
<feature type="binding site" evidence="8">
    <location>
        <position position="104"/>
    </location>
    <ligand>
        <name>substrate</name>
    </ligand>
</feature>
<feature type="active site" description="Charge relay system" evidence="7">
    <location>
        <position position="104"/>
    </location>
</feature>
<evidence type="ECO:0000313" key="12">
    <source>
        <dbReference type="Proteomes" id="UP000244441"/>
    </source>
</evidence>
<evidence type="ECO:0000256" key="9">
    <source>
        <dbReference type="SAM" id="SignalP"/>
    </source>
</evidence>
<keyword evidence="6" id="KW-0720">Serine protease</keyword>
<dbReference type="GO" id="GO:0006515">
    <property type="term" value="P:protein quality control for misfolded or incompletely synthesized proteins"/>
    <property type="evidence" value="ECO:0007669"/>
    <property type="project" value="TreeGrafter"/>
</dbReference>